<evidence type="ECO:0000256" key="2">
    <source>
        <dbReference type="ARBA" id="ARBA00022884"/>
    </source>
</evidence>
<dbReference type="InterPro" id="IPR000504">
    <property type="entry name" value="RRM_dom"/>
</dbReference>
<dbReference type="EnsemblMetazoa" id="XM_038018478.1">
    <property type="protein sequence ID" value="XP_037874406.1"/>
    <property type="gene ID" value="LOC101744275"/>
</dbReference>
<dbReference type="Gene3D" id="3.80.10.10">
    <property type="entry name" value="Ribonuclease Inhibitor"/>
    <property type="match status" value="2"/>
</dbReference>
<feature type="domain" description="RRM" evidence="5">
    <location>
        <begin position="53"/>
        <end position="135"/>
    </location>
</feature>
<keyword evidence="2 3" id="KW-0694">RNA-binding</keyword>
<accession>A0A8R2R2Y1</accession>
<evidence type="ECO:0000313" key="6">
    <source>
        <dbReference type="EnsemblMetazoa" id="XP_037874403.1"/>
    </source>
</evidence>
<dbReference type="SUPFAM" id="SSF54928">
    <property type="entry name" value="RNA-binding domain, RBD"/>
    <property type="match status" value="1"/>
</dbReference>
<dbReference type="GO" id="GO:0003723">
    <property type="term" value="F:RNA binding"/>
    <property type="evidence" value="ECO:0007669"/>
    <property type="project" value="UniProtKB-UniRule"/>
</dbReference>
<dbReference type="SUPFAM" id="SSF81383">
    <property type="entry name" value="F-box domain"/>
    <property type="match status" value="1"/>
</dbReference>
<organism evidence="6 7">
    <name type="scientific">Bombyx mori</name>
    <name type="common">Silk moth</name>
    <dbReference type="NCBI Taxonomy" id="7091"/>
    <lineage>
        <taxon>Eukaryota</taxon>
        <taxon>Metazoa</taxon>
        <taxon>Ecdysozoa</taxon>
        <taxon>Arthropoda</taxon>
        <taxon>Hexapoda</taxon>
        <taxon>Insecta</taxon>
        <taxon>Pterygota</taxon>
        <taxon>Neoptera</taxon>
        <taxon>Endopterygota</taxon>
        <taxon>Lepidoptera</taxon>
        <taxon>Glossata</taxon>
        <taxon>Ditrysia</taxon>
        <taxon>Bombycoidea</taxon>
        <taxon>Bombycidae</taxon>
        <taxon>Bombycinae</taxon>
        <taxon>Bombyx</taxon>
    </lineage>
</organism>
<dbReference type="EnsemblMetazoa" id="XM_038018477.1">
    <property type="protein sequence ID" value="XP_037874405.1"/>
    <property type="gene ID" value="LOC101744275"/>
</dbReference>
<dbReference type="GO" id="GO:0031146">
    <property type="term" value="P:SCF-dependent proteasomal ubiquitin-dependent protein catabolic process"/>
    <property type="evidence" value="ECO:0007669"/>
    <property type="project" value="TreeGrafter"/>
</dbReference>
<dbReference type="RefSeq" id="XP_037874403.1">
    <property type="nucleotide sequence ID" value="XM_038018475.2"/>
</dbReference>
<feature type="region of interest" description="Disordered" evidence="4">
    <location>
        <begin position="160"/>
        <end position="186"/>
    </location>
</feature>
<dbReference type="InterPro" id="IPR012677">
    <property type="entry name" value="Nucleotide-bd_a/b_plait_sf"/>
</dbReference>
<proteinExistence type="predicted"/>
<dbReference type="PROSITE" id="PS50102">
    <property type="entry name" value="RRM"/>
    <property type="match status" value="1"/>
</dbReference>
<evidence type="ECO:0000256" key="4">
    <source>
        <dbReference type="SAM" id="MobiDB-lite"/>
    </source>
</evidence>
<dbReference type="SMART" id="SM00360">
    <property type="entry name" value="RRM"/>
    <property type="match status" value="1"/>
</dbReference>
<reference evidence="6" key="2">
    <citation type="submission" date="2022-06" db="UniProtKB">
        <authorList>
            <consortium name="EnsemblMetazoa"/>
        </authorList>
    </citation>
    <scope>IDENTIFICATION</scope>
    <source>
        <strain evidence="6">p50T (Dazao)</strain>
    </source>
</reference>
<dbReference type="EnsemblMetazoa" id="XM_038018476.1">
    <property type="protein sequence ID" value="XP_037874404.1"/>
    <property type="gene ID" value="LOC101744275"/>
</dbReference>
<evidence type="ECO:0000256" key="3">
    <source>
        <dbReference type="PROSITE-ProRule" id="PRU00176"/>
    </source>
</evidence>
<reference evidence="7" key="1">
    <citation type="journal article" date="2008" name="Insect Biochem. Mol. Biol.">
        <title>The genome of a lepidopteran model insect, the silkworm Bombyx mori.</title>
        <authorList>
            <consortium name="International Silkworm Genome Consortium"/>
        </authorList>
    </citation>
    <scope>NUCLEOTIDE SEQUENCE [LARGE SCALE GENOMIC DNA]</scope>
    <source>
        <strain evidence="7">p50T</strain>
    </source>
</reference>
<dbReference type="SUPFAM" id="SSF52047">
    <property type="entry name" value="RNI-like"/>
    <property type="match status" value="1"/>
</dbReference>
<dbReference type="InterPro" id="IPR035979">
    <property type="entry name" value="RBD_domain_sf"/>
</dbReference>
<dbReference type="EnsemblMetazoa" id="XM_038018475.1">
    <property type="protein sequence ID" value="XP_037874403.1"/>
    <property type="gene ID" value="LOC101744275"/>
</dbReference>
<dbReference type="Gene3D" id="3.30.70.330">
    <property type="match status" value="1"/>
</dbReference>
<dbReference type="GeneID" id="101744275"/>
<sequence length="692" mass="76703">MYNDEEDNERYFSPDLLHVVRSFVSVATISNLELAPYGIRSVPTKTEDGIPIRKLYVTNLPPKTTRTELYGVFAQYGLIKSCWLKMGDKGPNKTPIPTYAFVTFSNPADAHQALEAPSHEKILRGRNLYTSPADSWHQPVEDADGRVCWKPRFSRTNVRSRSRSKDLDEAGTSTKMSTVATLDSSESSDEEDVKSCTILDVLNRDCLTHILNYIPIRDIILSERVSKGWQIMVQEYLAGVRVLKTSWWQAEAARLTTAVLRRVLARVGDSLLALHIDHHWSALNDRTAHSIARFCPKLEELKIVGMHTKNWNPLLYGCKKLKNLSFISCNKLTDSSLVHLAHVDSCIEKITVANNTHVTGLFLTGAAPPQLSSLSFYNCYSLQGTVLSAAMDSLPNLTTLKLDLCPAAMWKIVPMILKTLSKLEELSLSEYMSSEVCFTTQSSDEFCEALTGLTELRRLNLSRNIHITNAVLKQIGQTCHKLEYLNVSSCNSRKNFPQPGVSDEGLAALWAGCRRLRELDVSYLAGLGGAGLAGQGGAARLRRFTARGNPALSAAGPAALLAAAPCLQEMDLCGCDGVSEEIVEAAVNALALNPRHLLLRLAGTGAAQAQEELPKHRLLTVNVADDLCNPNMRPDFVDRIFGNDSDESFDDLYDHDDFEDLFGSDEEIFLEDELDEYEQIFAYGIDVPDILI</sequence>
<dbReference type="SMART" id="SM00367">
    <property type="entry name" value="LRR_CC"/>
    <property type="match status" value="5"/>
</dbReference>
<dbReference type="KEGG" id="bmor:101744275"/>
<evidence type="ECO:0000256" key="1">
    <source>
        <dbReference type="ARBA" id="ARBA00022786"/>
    </source>
</evidence>
<keyword evidence="7" id="KW-1185">Reference proteome</keyword>
<evidence type="ECO:0000259" key="5">
    <source>
        <dbReference type="PROSITE" id="PS50102"/>
    </source>
</evidence>
<dbReference type="PANTHER" id="PTHR13318">
    <property type="entry name" value="PARTNER OF PAIRED, ISOFORM B-RELATED"/>
    <property type="match status" value="1"/>
</dbReference>
<dbReference type="CDD" id="cd00590">
    <property type="entry name" value="RRM_SF"/>
    <property type="match status" value="1"/>
</dbReference>
<dbReference type="InterPro" id="IPR032675">
    <property type="entry name" value="LRR_dom_sf"/>
</dbReference>
<dbReference type="InterPro" id="IPR036047">
    <property type="entry name" value="F-box-like_dom_sf"/>
</dbReference>
<dbReference type="InterPro" id="IPR006553">
    <property type="entry name" value="Leu-rich_rpt_Cys-con_subtyp"/>
</dbReference>
<feature type="compositionally biased region" description="Polar residues" evidence="4">
    <location>
        <begin position="171"/>
        <end position="182"/>
    </location>
</feature>
<evidence type="ECO:0000313" key="7">
    <source>
        <dbReference type="Proteomes" id="UP000005204"/>
    </source>
</evidence>
<keyword evidence="1" id="KW-0833">Ubl conjugation pathway</keyword>
<protein>
    <recommendedName>
        <fullName evidence="5">RRM domain-containing protein</fullName>
    </recommendedName>
</protein>
<name>A0A8R2R2Y1_BOMMO</name>
<dbReference type="Proteomes" id="UP000005204">
    <property type="component" value="Unassembled WGS sequence"/>
</dbReference>
<dbReference type="Pfam" id="PF00076">
    <property type="entry name" value="RRM_1"/>
    <property type="match status" value="1"/>
</dbReference>
<dbReference type="PANTHER" id="PTHR13318:SF190">
    <property type="entry name" value="PARTNER OF PAIRED, ISOFORM B"/>
    <property type="match status" value="1"/>
</dbReference>
<dbReference type="GO" id="GO:0019005">
    <property type="term" value="C:SCF ubiquitin ligase complex"/>
    <property type="evidence" value="ECO:0007669"/>
    <property type="project" value="TreeGrafter"/>
</dbReference>
<dbReference type="AlphaFoldDB" id="A0A8R2R2Y1"/>